<dbReference type="AlphaFoldDB" id="A0A9W8JAD5"/>
<evidence type="ECO:0000256" key="2">
    <source>
        <dbReference type="ARBA" id="ARBA00022598"/>
    </source>
</evidence>
<feature type="transmembrane region" description="Helical" evidence="4">
    <location>
        <begin position="168"/>
        <end position="189"/>
    </location>
</feature>
<keyword evidence="4" id="KW-0812">Transmembrane</keyword>
<sequence length="495" mass="54875">MFRPIRDSRCVAAGLKITLAAYSSTPRELSWQYLDIKPKAIFVARHLVPIVEQMFSLIGSSPEEAKRRIWIMDTLSDVALLETPDVNGTISIEDGSNGVNGLHRLVGKNALEREEMFDGNDAEESVYICYSSGTTGRPKGVETTHKNIGTVLLTTETLWKGCETDQDVYIAMLPAYHMFGLAVLIHYPFMRGKPVVMLNQGFESKTFCEAVQRYRVTTVCLVPPIILELSTHPVVDQYDLSSITNLTSGAAPLSIALANKCLERLATRGAKAILIQGCGSTETTCSAQIVAPAESVRKFGSVGQLVPTMEARLMVEVESQPGSDSKVYRDAEEGEEEANASTFTPDGWYKSGDILRCDEDGYFYIVDRKKEMLKYKGHQIAPAELEAILLEHPEVGDVGVIGIKDEYSGDELPRAYISPSDPSAIKNKKSKLEFEQRVDKWFKEQVSPIKYLRGGIRALSAIPKSGTGKILRKDLREMAQRDVRKAKRGKKNARL</sequence>
<dbReference type="PANTHER" id="PTHR24096">
    <property type="entry name" value="LONG-CHAIN-FATTY-ACID--COA LIGASE"/>
    <property type="match status" value="1"/>
</dbReference>
<dbReference type="Proteomes" id="UP001140091">
    <property type="component" value="Unassembled WGS sequence"/>
</dbReference>
<keyword evidence="2" id="KW-0436">Ligase</keyword>
<dbReference type="Pfam" id="PF00501">
    <property type="entry name" value="AMP-binding"/>
    <property type="match status" value="1"/>
</dbReference>
<gene>
    <name evidence="7" type="ORF">H1R20_g6045</name>
</gene>
<feature type="domain" description="AMP-binding enzyme C-terminal" evidence="6">
    <location>
        <begin position="384"/>
        <end position="469"/>
    </location>
</feature>
<evidence type="ECO:0000256" key="3">
    <source>
        <dbReference type="SAM" id="MobiDB-lite"/>
    </source>
</evidence>
<feature type="region of interest" description="Disordered" evidence="3">
    <location>
        <begin position="323"/>
        <end position="343"/>
    </location>
</feature>
<evidence type="ECO:0008006" key="9">
    <source>
        <dbReference type="Google" id="ProtNLM"/>
    </source>
</evidence>
<dbReference type="OrthoDB" id="1898221at2759"/>
<name>A0A9W8JAD5_9AGAR</name>
<dbReference type="GO" id="GO:0016405">
    <property type="term" value="F:CoA-ligase activity"/>
    <property type="evidence" value="ECO:0007669"/>
    <property type="project" value="TreeGrafter"/>
</dbReference>
<dbReference type="InterPro" id="IPR025110">
    <property type="entry name" value="AMP-bd_C"/>
</dbReference>
<feature type="domain" description="AMP-dependent synthetase/ligase" evidence="5">
    <location>
        <begin position="10"/>
        <end position="317"/>
    </location>
</feature>
<keyword evidence="4" id="KW-1133">Transmembrane helix</keyword>
<evidence type="ECO:0000313" key="7">
    <source>
        <dbReference type="EMBL" id="KAJ2931067.1"/>
    </source>
</evidence>
<accession>A0A9W8JAD5</accession>
<dbReference type="Pfam" id="PF13193">
    <property type="entry name" value="AMP-binding_C"/>
    <property type="match status" value="1"/>
</dbReference>
<evidence type="ECO:0000256" key="1">
    <source>
        <dbReference type="ARBA" id="ARBA00006432"/>
    </source>
</evidence>
<dbReference type="PANTHER" id="PTHR24096:SF149">
    <property type="entry name" value="AMP-BINDING DOMAIN-CONTAINING PROTEIN-RELATED"/>
    <property type="match status" value="1"/>
</dbReference>
<evidence type="ECO:0000259" key="5">
    <source>
        <dbReference type="Pfam" id="PF00501"/>
    </source>
</evidence>
<dbReference type="InterPro" id="IPR042099">
    <property type="entry name" value="ANL_N_sf"/>
</dbReference>
<evidence type="ECO:0000313" key="8">
    <source>
        <dbReference type="Proteomes" id="UP001140091"/>
    </source>
</evidence>
<comment type="caution">
    <text evidence="7">The sequence shown here is derived from an EMBL/GenBank/DDBJ whole genome shotgun (WGS) entry which is preliminary data.</text>
</comment>
<dbReference type="InterPro" id="IPR045851">
    <property type="entry name" value="AMP-bd_C_sf"/>
</dbReference>
<dbReference type="SUPFAM" id="SSF56801">
    <property type="entry name" value="Acetyl-CoA synthetase-like"/>
    <property type="match status" value="1"/>
</dbReference>
<keyword evidence="4" id="KW-0472">Membrane</keyword>
<dbReference type="Gene3D" id="3.40.50.12780">
    <property type="entry name" value="N-terminal domain of ligase-like"/>
    <property type="match status" value="1"/>
</dbReference>
<proteinExistence type="inferred from homology"/>
<dbReference type="EMBL" id="JANBPK010000812">
    <property type="protein sequence ID" value="KAJ2931067.1"/>
    <property type="molecule type" value="Genomic_DNA"/>
</dbReference>
<evidence type="ECO:0000256" key="4">
    <source>
        <dbReference type="SAM" id="Phobius"/>
    </source>
</evidence>
<comment type="similarity">
    <text evidence="1">Belongs to the ATP-dependent AMP-binding enzyme family.</text>
</comment>
<dbReference type="InterPro" id="IPR020845">
    <property type="entry name" value="AMP-binding_CS"/>
</dbReference>
<organism evidence="7 8">
    <name type="scientific">Candolleomyces eurysporus</name>
    <dbReference type="NCBI Taxonomy" id="2828524"/>
    <lineage>
        <taxon>Eukaryota</taxon>
        <taxon>Fungi</taxon>
        <taxon>Dikarya</taxon>
        <taxon>Basidiomycota</taxon>
        <taxon>Agaricomycotina</taxon>
        <taxon>Agaricomycetes</taxon>
        <taxon>Agaricomycetidae</taxon>
        <taxon>Agaricales</taxon>
        <taxon>Agaricineae</taxon>
        <taxon>Psathyrellaceae</taxon>
        <taxon>Candolleomyces</taxon>
    </lineage>
</organism>
<dbReference type="Gene3D" id="3.30.300.30">
    <property type="match status" value="1"/>
</dbReference>
<dbReference type="InterPro" id="IPR000873">
    <property type="entry name" value="AMP-dep_synth/lig_dom"/>
</dbReference>
<dbReference type="PROSITE" id="PS00455">
    <property type="entry name" value="AMP_BINDING"/>
    <property type="match status" value="1"/>
</dbReference>
<feature type="non-terminal residue" evidence="7">
    <location>
        <position position="495"/>
    </location>
</feature>
<protein>
    <recommendedName>
        <fullName evidence="9">Acetyl-CoA synthetase-like protein</fullName>
    </recommendedName>
</protein>
<reference evidence="7" key="1">
    <citation type="submission" date="2022-06" db="EMBL/GenBank/DDBJ databases">
        <title>Genome Sequence of Candolleomyces eurysporus.</title>
        <authorList>
            <person name="Buettner E."/>
        </authorList>
    </citation>
    <scope>NUCLEOTIDE SEQUENCE</scope>
    <source>
        <strain evidence="7">VTCC 930004</strain>
    </source>
</reference>
<keyword evidence="8" id="KW-1185">Reference proteome</keyword>
<evidence type="ECO:0000259" key="6">
    <source>
        <dbReference type="Pfam" id="PF13193"/>
    </source>
</evidence>